<organism evidence="1 2">
    <name type="scientific">Labeo rohita</name>
    <name type="common">Indian major carp</name>
    <name type="synonym">Cyprinus rohita</name>
    <dbReference type="NCBI Taxonomy" id="84645"/>
    <lineage>
        <taxon>Eukaryota</taxon>
        <taxon>Metazoa</taxon>
        <taxon>Chordata</taxon>
        <taxon>Craniata</taxon>
        <taxon>Vertebrata</taxon>
        <taxon>Euteleostomi</taxon>
        <taxon>Actinopterygii</taxon>
        <taxon>Neopterygii</taxon>
        <taxon>Teleostei</taxon>
        <taxon>Ostariophysi</taxon>
        <taxon>Cypriniformes</taxon>
        <taxon>Cyprinidae</taxon>
        <taxon>Labeoninae</taxon>
        <taxon>Labeonini</taxon>
        <taxon>Labeo</taxon>
    </lineage>
</organism>
<dbReference type="STRING" id="84645.A0A498M9Y1"/>
<sequence length="136" mass="14889">MISENNSVTEDTGGCGRRKLIVIPLEAEGYSAKNLKSVSSGGKAIFYVVPLQDSLDTSPLAPDSPHFSKMPKTTCYQCSEVMSLQMLAVHIKTCIGKLSSDDDREDQISDVWVVEDKSKVYCPTLYNKTDSNFAAT</sequence>
<dbReference type="AlphaFoldDB" id="A0A498M9Y1"/>
<reference evidence="1 2" key="1">
    <citation type="submission" date="2018-03" db="EMBL/GenBank/DDBJ databases">
        <title>Draft genome sequence of Rohu Carp (Labeo rohita).</title>
        <authorList>
            <person name="Das P."/>
            <person name="Kushwaha B."/>
            <person name="Joshi C.G."/>
            <person name="Kumar D."/>
            <person name="Nagpure N.S."/>
            <person name="Sahoo L."/>
            <person name="Das S.P."/>
            <person name="Bit A."/>
            <person name="Patnaik S."/>
            <person name="Meher P.K."/>
            <person name="Jayasankar P."/>
            <person name="Koringa P.G."/>
            <person name="Patel N.V."/>
            <person name="Hinsu A.T."/>
            <person name="Kumar R."/>
            <person name="Pandey M."/>
            <person name="Agarwal S."/>
            <person name="Srivastava S."/>
            <person name="Singh M."/>
            <person name="Iquebal M.A."/>
            <person name="Jaiswal S."/>
            <person name="Angadi U.B."/>
            <person name="Kumar N."/>
            <person name="Raza M."/>
            <person name="Shah T.M."/>
            <person name="Rai A."/>
            <person name="Jena J.K."/>
        </authorList>
    </citation>
    <scope>NUCLEOTIDE SEQUENCE [LARGE SCALE GENOMIC DNA]</scope>
    <source>
        <strain evidence="1">DASCIFA01</strain>
        <tissue evidence="1">Testis</tissue>
    </source>
</reference>
<name>A0A498M9Y1_LABRO</name>
<dbReference type="GO" id="GO:0016874">
    <property type="term" value="F:ligase activity"/>
    <property type="evidence" value="ECO:0007669"/>
    <property type="project" value="UniProtKB-KW"/>
</dbReference>
<protein>
    <submittedName>
        <fullName evidence="1">G2 M phase-specific E3 ubiquitin-ligase-like isoform X1</fullName>
    </submittedName>
</protein>
<accession>A0A498M9Y1</accession>
<keyword evidence="2" id="KW-1185">Reference proteome</keyword>
<proteinExistence type="predicted"/>
<keyword evidence="1" id="KW-0436">Ligase</keyword>
<evidence type="ECO:0000313" key="1">
    <source>
        <dbReference type="EMBL" id="RXN13937.1"/>
    </source>
</evidence>
<gene>
    <name evidence="1" type="ORF">ROHU_009317</name>
</gene>
<dbReference type="EMBL" id="QBIY01012932">
    <property type="protein sequence ID" value="RXN13937.1"/>
    <property type="molecule type" value="Genomic_DNA"/>
</dbReference>
<comment type="caution">
    <text evidence="1">The sequence shown here is derived from an EMBL/GenBank/DDBJ whole genome shotgun (WGS) entry which is preliminary data.</text>
</comment>
<dbReference type="Proteomes" id="UP000290572">
    <property type="component" value="Unassembled WGS sequence"/>
</dbReference>
<evidence type="ECO:0000313" key="2">
    <source>
        <dbReference type="Proteomes" id="UP000290572"/>
    </source>
</evidence>